<keyword evidence="3" id="KW-1185">Reference proteome</keyword>
<evidence type="ECO:0000259" key="1">
    <source>
        <dbReference type="Pfam" id="PF20231"/>
    </source>
</evidence>
<gene>
    <name evidence="2" type="ORF">PACLA_8A065657</name>
</gene>
<accession>A0A7D9EKY6</accession>
<comment type="caution">
    <text evidence="2">The sequence shown here is derived from an EMBL/GenBank/DDBJ whole genome shotgun (WGS) entry which is preliminary data.</text>
</comment>
<sequence length="543" mass="62516">MLARLYPLRLVTSHTFLYKKLDEYGADHDKEVLDRVAAQGQLLAQKHCKNPTEENPEEADPLAQAVVTPDSGRKIVFDNIDYNQKVHYMTEQHQNVDHHYVTYMSVENRVSGNHLSDELPTGGVMKMENGKCIPSSADNVKQRTNYIHLVERIITTNIPCLNFLADLCPMHISHQYSAEMKKRSDSVFLGMIYENENDANGIIKILQQLHKFVPCNADQEDNVYGNQGVVGDQLSVERAINGKMSLANGFTSEERLEGLHFEAADWHAGNKFLEVAFNNLYNISSSGDKCTMYSDHNLINRRNVKSDVSAAANACRRFFKIEVESRVIAGALAVLEMDSLDEDKEIFSDKDETSKEEKMEFLRKTATAVVDRFVIDQERNDKILTSVQLIQQYTDAKRSVNGEGRYPCRYKGCQKTFAFDGKRRRQHEMQHYPQPEVNEYEIANVICDTTIDEDERDDMFAYQRALLDYGMLLLNLWDGISKGDGERVIRCWKFFLMYLKHQGTSANKYSLEALYLMFQLYALLYPEESHRLVWNRFVKNKHG</sequence>
<protein>
    <recommendedName>
        <fullName evidence="1">DUF6589 domain-containing protein</fullName>
    </recommendedName>
</protein>
<dbReference type="Proteomes" id="UP001152795">
    <property type="component" value="Unassembled WGS sequence"/>
</dbReference>
<organism evidence="2 3">
    <name type="scientific">Paramuricea clavata</name>
    <name type="common">Red gorgonian</name>
    <name type="synonym">Violescent sea-whip</name>
    <dbReference type="NCBI Taxonomy" id="317549"/>
    <lineage>
        <taxon>Eukaryota</taxon>
        <taxon>Metazoa</taxon>
        <taxon>Cnidaria</taxon>
        <taxon>Anthozoa</taxon>
        <taxon>Octocorallia</taxon>
        <taxon>Malacalcyonacea</taxon>
        <taxon>Plexauridae</taxon>
        <taxon>Paramuricea</taxon>
    </lineage>
</organism>
<dbReference type="AlphaFoldDB" id="A0A7D9EKY6"/>
<dbReference type="Pfam" id="PF20231">
    <property type="entry name" value="DUF6589"/>
    <property type="match status" value="1"/>
</dbReference>
<dbReference type="EMBL" id="CACRXK020007700">
    <property type="protein sequence ID" value="CAB4012971.1"/>
    <property type="molecule type" value="Genomic_DNA"/>
</dbReference>
<evidence type="ECO:0000313" key="3">
    <source>
        <dbReference type="Proteomes" id="UP001152795"/>
    </source>
</evidence>
<feature type="domain" description="DUF6589" evidence="1">
    <location>
        <begin position="135"/>
        <end position="543"/>
    </location>
</feature>
<dbReference type="InterPro" id="IPR046496">
    <property type="entry name" value="DUF6589"/>
</dbReference>
<name>A0A7D9EKY6_PARCT</name>
<dbReference type="OrthoDB" id="5966867at2759"/>
<evidence type="ECO:0000313" key="2">
    <source>
        <dbReference type="EMBL" id="CAB4012971.1"/>
    </source>
</evidence>
<reference evidence="2" key="1">
    <citation type="submission" date="2020-04" db="EMBL/GenBank/DDBJ databases">
        <authorList>
            <person name="Alioto T."/>
            <person name="Alioto T."/>
            <person name="Gomez Garrido J."/>
        </authorList>
    </citation>
    <scope>NUCLEOTIDE SEQUENCE</scope>
    <source>
        <strain evidence="2">A484AB</strain>
    </source>
</reference>
<proteinExistence type="predicted"/>